<feature type="compositionally biased region" description="Basic and acidic residues" evidence="1">
    <location>
        <begin position="138"/>
        <end position="147"/>
    </location>
</feature>
<gene>
    <name evidence="3" type="ORF">PBS001_LOCUS2084</name>
    <name evidence="2" type="ORF">PBS003_LOCUS6658</name>
</gene>
<evidence type="ECO:0000313" key="2">
    <source>
        <dbReference type="EMBL" id="CAH0480031.1"/>
    </source>
</evidence>
<sequence>MDTIRGMIDKVSNKSKTNDEHSRSGPDTSSAYRSSDAGGEPDVGTKSYSRDTGVSRDDWDDRRKDDSSSSYSSHADGGGRYSTGSSAAVSGLGAERSLSGNSGRDYKSHSSTMSGEENPSTTTATDSDSYFGSARHNSSKEHLRSSDNDDNGQYSKYSSRTAEANAGDDEIDEMNDVHGRRGTYGHSIR</sequence>
<feature type="compositionally biased region" description="Basic and acidic residues" evidence="1">
    <location>
        <begin position="7"/>
        <end position="24"/>
    </location>
</feature>
<accession>A0AAU9L8C3</accession>
<dbReference type="EMBL" id="CAKKTJ010000322">
    <property type="protein sequence ID" value="CAH0480031.1"/>
    <property type="molecule type" value="Genomic_DNA"/>
</dbReference>
<feature type="compositionally biased region" description="Polar residues" evidence="1">
    <location>
        <begin position="109"/>
        <end position="130"/>
    </location>
</feature>
<feature type="compositionally biased region" description="Polar residues" evidence="1">
    <location>
        <begin position="151"/>
        <end position="162"/>
    </location>
</feature>
<feature type="compositionally biased region" description="Basic residues" evidence="1">
    <location>
        <begin position="180"/>
        <end position="189"/>
    </location>
</feature>
<evidence type="ECO:0000256" key="1">
    <source>
        <dbReference type="SAM" id="MobiDB-lite"/>
    </source>
</evidence>
<evidence type="ECO:0000313" key="3">
    <source>
        <dbReference type="EMBL" id="CAH0515373.1"/>
    </source>
</evidence>
<evidence type="ECO:0000313" key="4">
    <source>
        <dbReference type="Proteomes" id="UP001158986"/>
    </source>
</evidence>
<keyword evidence="4" id="KW-1185">Reference proteome</keyword>
<dbReference type="Proteomes" id="UP001158986">
    <property type="component" value="Unassembled WGS sequence"/>
</dbReference>
<dbReference type="EMBL" id="CAKLCB010000110">
    <property type="protein sequence ID" value="CAH0515373.1"/>
    <property type="molecule type" value="Genomic_DNA"/>
</dbReference>
<feature type="region of interest" description="Disordered" evidence="1">
    <location>
        <begin position="1"/>
        <end position="189"/>
    </location>
</feature>
<reference evidence="2 4" key="1">
    <citation type="submission" date="2021-11" db="EMBL/GenBank/DDBJ databases">
        <authorList>
            <person name="Islam A."/>
            <person name="Islam S."/>
            <person name="Flora M.S."/>
            <person name="Rahman M."/>
            <person name="Ziaur R.M."/>
            <person name="Epstein J.H."/>
            <person name="Hassan M."/>
            <person name="Klassen M."/>
            <person name="Woodard K."/>
            <person name="Webb A."/>
            <person name="Webby R.J."/>
            <person name="El Zowalaty M.E."/>
        </authorList>
    </citation>
    <scope>NUCLEOTIDE SEQUENCE</scope>
    <source>
        <strain evidence="3">Pbs1</strain>
        <strain evidence="2">Pbs3</strain>
    </source>
</reference>
<dbReference type="Proteomes" id="UP001160483">
    <property type="component" value="Unassembled WGS sequence"/>
</dbReference>
<evidence type="ECO:0000313" key="5">
    <source>
        <dbReference type="Proteomes" id="UP001160483"/>
    </source>
</evidence>
<proteinExistence type="predicted"/>
<dbReference type="AlphaFoldDB" id="A0AAU9L8C3"/>
<name>A0AAU9L8C3_9STRA</name>
<feature type="compositionally biased region" description="Basic and acidic residues" evidence="1">
    <location>
        <begin position="53"/>
        <end position="67"/>
    </location>
</feature>
<comment type="caution">
    <text evidence="2">The sequence shown here is derived from an EMBL/GenBank/DDBJ whole genome shotgun (WGS) entry which is preliminary data.</text>
</comment>
<organism evidence="2 5">
    <name type="scientific">Peronospora belbahrii</name>
    <dbReference type="NCBI Taxonomy" id="622444"/>
    <lineage>
        <taxon>Eukaryota</taxon>
        <taxon>Sar</taxon>
        <taxon>Stramenopiles</taxon>
        <taxon>Oomycota</taxon>
        <taxon>Peronosporomycetes</taxon>
        <taxon>Peronosporales</taxon>
        <taxon>Peronosporaceae</taxon>
        <taxon>Peronospora</taxon>
    </lineage>
</organism>
<protein>
    <submittedName>
        <fullName evidence="2">Uncharacterized protein</fullName>
    </submittedName>
</protein>